<gene>
    <name evidence="1" type="ORF">DC346_01870</name>
</gene>
<name>A0A365PME1_ACIJU</name>
<dbReference type="RefSeq" id="WP_112986250.1">
    <property type="nucleotide sequence ID" value="NZ_CP131470.1"/>
</dbReference>
<proteinExistence type="predicted"/>
<reference evidence="1 2" key="1">
    <citation type="submission" date="2018-04" db="EMBL/GenBank/DDBJ databases">
        <title>Acinetobacter junii Genome sequencing and assembly.</title>
        <authorList>
            <person name="Su J."/>
            <person name="Rensing C."/>
            <person name="Mazhar H.S."/>
        </authorList>
    </citation>
    <scope>NUCLEOTIDE SEQUENCE [LARGE SCALE GENOMIC DNA]</scope>
    <source>
        <strain evidence="1 2">SC22</strain>
    </source>
</reference>
<evidence type="ECO:0008006" key="3">
    <source>
        <dbReference type="Google" id="ProtNLM"/>
    </source>
</evidence>
<dbReference type="Pfam" id="PF11039">
    <property type="entry name" value="DUF2824"/>
    <property type="match status" value="1"/>
</dbReference>
<accession>A0A365PME1</accession>
<dbReference type="AlphaFoldDB" id="A0A365PME1"/>
<organism evidence="1 2">
    <name type="scientific">Acinetobacter junii</name>
    <dbReference type="NCBI Taxonomy" id="40215"/>
    <lineage>
        <taxon>Bacteria</taxon>
        <taxon>Pseudomonadati</taxon>
        <taxon>Pseudomonadota</taxon>
        <taxon>Gammaproteobacteria</taxon>
        <taxon>Moraxellales</taxon>
        <taxon>Moraxellaceae</taxon>
        <taxon>Acinetobacter</taxon>
    </lineage>
</organism>
<dbReference type="Proteomes" id="UP000253688">
    <property type="component" value="Unassembled WGS sequence"/>
</dbReference>
<dbReference type="Gene3D" id="3.40.630.30">
    <property type="match status" value="1"/>
</dbReference>
<comment type="caution">
    <text evidence="1">The sequence shown here is derived from an EMBL/GenBank/DDBJ whole genome shotgun (WGS) entry which is preliminary data.</text>
</comment>
<dbReference type="InterPro" id="IPR016181">
    <property type="entry name" value="Acyl_CoA_acyltransferase"/>
</dbReference>
<evidence type="ECO:0000313" key="1">
    <source>
        <dbReference type="EMBL" id="RBA49804.1"/>
    </source>
</evidence>
<sequence length="156" mass="17581">MITLQPLNDLDLINRVILDAAVNDDISDDASKNHELQQLPHTFECLGIYQNEEVKGLFMLVPQNAVTAEIHTCLLLRGKEAFQAGQLLLDYLFSNYQKAISYTPSTNKKALFYALRLGFKKEGVLTQSFLKNGELLDQTLVGLTKGEYLCQSQQQQ</sequence>
<dbReference type="SUPFAM" id="SSF55729">
    <property type="entry name" value="Acyl-CoA N-acyltransferases (Nat)"/>
    <property type="match status" value="1"/>
</dbReference>
<dbReference type="EMBL" id="QEWH01000009">
    <property type="protein sequence ID" value="RBA49804.1"/>
    <property type="molecule type" value="Genomic_DNA"/>
</dbReference>
<dbReference type="InterPro" id="IPR022568">
    <property type="entry name" value="DUF2824"/>
</dbReference>
<evidence type="ECO:0000313" key="2">
    <source>
        <dbReference type="Proteomes" id="UP000253688"/>
    </source>
</evidence>
<protein>
    <recommendedName>
        <fullName evidence="3">N-acetyltransferase</fullName>
    </recommendedName>
</protein>